<dbReference type="STRING" id="416591.Tlet_0740"/>
<accession>A8F572</accession>
<sequence precursor="true">MGFTWKILFYVGVFSLLHFGYELTGWAALIPFFGVDESVFEHLKMGFFSYFLTSTFEYFLIKKKNKGGNFWFSRILSNISIPWLILTIWYILPAIFGKIESVAIELIWAFFVVFLSAFFGITFEKTVEQAKPRMTAQITVLIVFLVCVFFFVRFSFSKPWIDVFIDPHTI</sequence>
<feature type="transmembrane region" description="Helical" evidence="1">
    <location>
        <begin position="7"/>
        <end position="33"/>
    </location>
</feature>
<evidence type="ECO:0000313" key="3">
    <source>
        <dbReference type="Proteomes" id="UP000002016"/>
    </source>
</evidence>
<proteinExistence type="predicted"/>
<dbReference type="AlphaFoldDB" id="A8F572"/>
<reference evidence="2 3" key="2">
    <citation type="journal article" date="2009" name="Proc. Natl. Acad. Sci. U.S.A.">
        <title>On the chimeric nature, thermophilic origin, and phylogenetic placement of the Thermotogales.</title>
        <authorList>
            <person name="Zhaxybayeva O."/>
            <person name="Swithers K.S."/>
            <person name="Lapierre P."/>
            <person name="Fournier G.P."/>
            <person name="Bickhart D.M."/>
            <person name="DeBoy R.T."/>
            <person name="Nelson K.E."/>
            <person name="Nesbo C.L."/>
            <person name="Doolittle W.F."/>
            <person name="Gogarten J.P."/>
            <person name="Noll K.M."/>
        </authorList>
    </citation>
    <scope>NUCLEOTIDE SEQUENCE [LARGE SCALE GENOMIC DNA]</scope>
    <source>
        <strain evidence="3">ATCC BAA-301 / DSM 14385 / NBRC 107922 / TMO</strain>
    </source>
</reference>
<dbReference type="Pfam" id="PF20122">
    <property type="entry name" value="DUF6512"/>
    <property type="match status" value="1"/>
</dbReference>
<keyword evidence="1" id="KW-1133">Transmembrane helix</keyword>
<dbReference type="OrthoDB" id="48209at2"/>
<feature type="transmembrane region" description="Helical" evidence="1">
    <location>
        <begin position="102"/>
        <end position="123"/>
    </location>
</feature>
<keyword evidence="3" id="KW-1185">Reference proteome</keyword>
<dbReference type="RefSeq" id="WP_012002787.1">
    <property type="nucleotide sequence ID" value="NC_009828.1"/>
</dbReference>
<dbReference type="HOGENOM" id="CLU_111486_0_0_0"/>
<feature type="transmembrane region" description="Helical" evidence="1">
    <location>
        <begin position="73"/>
        <end position="96"/>
    </location>
</feature>
<evidence type="ECO:0000256" key="1">
    <source>
        <dbReference type="SAM" id="Phobius"/>
    </source>
</evidence>
<gene>
    <name evidence="2" type="ordered locus">Tlet_0740</name>
</gene>
<protein>
    <submittedName>
        <fullName evidence="2">Uncharacterized protein</fullName>
    </submittedName>
</protein>
<feature type="transmembrane region" description="Helical" evidence="1">
    <location>
        <begin position="45"/>
        <end position="61"/>
    </location>
</feature>
<reference evidence="2 3" key="1">
    <citation type="submission" date="2007-08" db="EMBL/GenBank/DDBJ databases">
        <title>Complete sequence of Thermotoga lettingae TMO.</title>
        <authorList>
            <consortium name="US DOE Joint Genome Institute"/>
            <person name="Copeland A."/>
            <person name="Lucas S."/>
            <person name="Lapidus A."/>
            <person name="Barry K."/>
            <person name="Glavina del Rio T."/>
            <person name="Dalin E."/>
            <person name="Tice H."/>
            <person name="Pitluck S."/>
            <person name="Foster B."/>
            <person name="Bruce D."/>
            <person name="Schmutz J."/>
            <person name="Larimer F."/>
            <person name="Land M."/>
            <person name="Hauser L."/>
            <person name="Kyrpides N."/>
            <person name="Mikhailova N."/>
            <person name="Nelson K."/>
            <person name="Gogarten J.P."/>
            <person name="Noll K."/>
            <person name="Richardson P."/>
        </authorList>
    </citation>
    <scope>NUCLEOTIDE SEQUENCE [LARGE SCALE GENOMIC DNA]</scope>
    <source>
        <strain evidence="3">ATCC BAA-301 / DSM 14385 / NBRC 107922 / TMO</strain>
    </source>
</reference>
<feature type="transmembrane region" description="Helical" evidence="1">
    <location>
        <begin position="135"/>
        <end position="156"/>
    </location>
</feature>
<dbReference type="EMBL" id="CP000812">
    <property type="protein sequence ID" value="ABV33306.1"/>
    <property type="molecule type" value="Genomic_DNA"/>
</dbReference>
<dbReference type="InterPro" id="IPR045407">
    <property type="entry name" value="DUF6512"/>
</dbReference>
<organism evidence="2 3">
    <name type="scientific">Pseudothermotoga lettingae (strain ATCC BAA-301 / DSM 14385 / NBRC 107922 / TMO)</name>
    <name type="common">Thermotoga lettingae</name>
    <dbReference type="NCBI Taxonomy" id="416591"/>
    <lineage>
        <taxon>Bacteria</taxon>
        <taxon>Thermotogati</taxon>
        <taxon>Thermotogota</taxon>
        <taxon>Thermotogae</taxon>
        <taxon>Thermotogales</taxon>
        <taxon>Thermotogaceae</taxon>
        <taxon>Pseudothermotoga</taxon>
    </lineage>
</organism>
<keyword evidence="1" id="KW-0812">Transmembrane</keyword>
<dbReference type="KEGG" id="tle:Tlet_0740"/>
<dbReference type="Proteomes" id="UP000002016">
    <property type="component" value="Chromosome"/>
</dbReference>
<name>A8F572_PSELT</name>
<evidence type="ECO:0000313" key="2">
    <source>
        <dbReference type="EMBL" id="ABV33306.1"/>
    </source>
</evidence>
<keyword evidence="1" id="KW-0472">Membrane</keyword>